<evidence type="ECO:0000313" key="1">
    <source>
        <dbReference type="EMBL" id="CAG9703821.1"/>
    </source>
</evidence>
<dbReference type="Proteomes" id="UP000431451">
    <property type="component" value="Unassembled WGS sequence"/>
</dbReference>
<reference evidence="2" key="3">
    <citation type="submission" date="2022-10" db="EMBL/GenBank/DDBJ databases">
        <authorList>
            <person name="Aires J."/>
            <person name="Mesa V."/>
        </authorList>
    </citation>
    <scope>NUCLEOTIDE SEQUENCE</scope>
    <source>
        <strain evidence="2">Clostridium neonatale JD116</strain>
    </source>
</reference>
<dbReference type="SUPFAM" id="SSF69279">
    <property type="entry name" value="Phage tail proteins"/>
    <property type="match status" value="1"/>
</dbReference>
<sequence>MSETARKFFNFSDTISGTEARGFITIDGRNEDLFYAKKLDSKAKKTKKTGKTLGNRAQQNKAAGWEGTGTLTVYYVTSLFREMMIEYMKTGKDVYCDITVTNEDETSSVGKQTVVLKRCNFDEVSMAMFDIDSEALEEDMAFTFEDVDLLDKFNKPTIS</sequence>
<reference evidence="3 4" key="1">
    <citation type="submission" date="2018-06" db="EMBL/GenBank/DDBJ databases">
        <authorList>
            <consortium name="IHU Genomes"/>
        </authorList>
    </citation>
    <scope>NUCLEOTIDE SEQUENCE [LARGE SCALE GENOMIC DNA]</scope>
    <source>
        <strain evidence="3 4">NEC25</strain>
    </source>
</reference>
<proteinExistence type="predicted"/>
<dbReference type="EMBL" id="CAKJVE010000004">
    <property type="protein sequence ID" value="CAG9703821.1"/>
    <property type="molecule type" value="Genomic_DNA"/>
</dbReference>
<evidence type="ECO:0000313" key="2">
    <source>
        <dbReference type="EMBL" id="CAI3566553.1"/>
    </source>
</evidence>
<gene>
    <name evidence="3" type="primary">xkdM</name>
    <name evidence="2" type="ORF">CNEO2_2070001</name>
    <name evidence="1" type="ORF">CNEO_40819</name>
    <name evidence="3" type="ORF">CNEONATNEC25_03042</name>
</gene>
<evidence type="ECO:0000313" key="4">
    <source>
        <dbReference type="Proteomes" id="UP000431451"/>
    </source>
</evidence>
<dbReference type="Pfam" id="PF09393">
    <property type="entry name" value="DUF2001"/>
    <property type="match status" value="1"/>
</dbReference>
<name>A0A650MGB2_9CLOT</name>
<protein>
    <submittedName>
        <fullName evidence="3">Phage-like element PBSX protein XkdM</fullName>
    </submittedName>
</protein>
<dbReference type="InterPro" id="IPR018989">
    <property type="entry name" value="DUF2001"/>
</dbReference>
<dbReference type="Proteomes" id="UP001189143">
    <property type="component" value="Unassembled WGS sequence"/>
</dbReference>
<accession>A0A650MGB2</accession>
<organism evidence="3 4">
    <name type="scientific">Clostridium neonatale</name>
    <dbReference type="NCBI Taxonomy" id="137838"/>
    <lineage>
        <taxon>Bacteria</taxon>
        <taxon>Bacillati</taxon>
        <taxon>Bacillota</taxon>
        <taxon>Clostridia</taxon>
        <taxon>Eubacteriales</taxon>
        <taxon>Clostridiaceae</taxon>
        <taxon>Clostridium</taxon>
    </lineage>
</organism>
<dbReference type="RefSeq" id="WP_159116696.1">
    <property type="nucleotide sequence ID" value="NZ_CAKJVE010000004.1"/>
</dbReference>
<dbReference type="EMBL" id="CAMTCP010000119">
    <property type="protein sequence ID" value="CAI3566553.1"/>
    <property type="molecule type" value="Genomic_DNA"/>
</dbReference>
<dbReference type="Gene3D" id="2.30.110.40">
    <property type="entry name" value="Phage tail tube protein"/>
    <property type="match status" value="1"/>
</dbReference>
<dbReference type="Proteomes" id="UP000789738">
    <property type="component" value="Unassembled WGS sequence"/>
</dbReference>
<dbReference type="EMBL" id="UWJD01000002">
    <property type="protein sequence ID" value="VCT85441.1"/>
    <property type="molecule type" value="Genomic_DNA"/>
</dbReference>
<reference evidence="1" key="2">
    <citation type="submission" date="2021-10" db="EMBL/GenBank/DDBJ databases">
        <authorList>
            <person name="Mesa V."/>
        </authorList>
    </citation>
    <scope>NUCLEOTIDE SEQUENCE</scope>
    <source>
        <strain evidence="1">CC3_PB</strain>
    </source>
</reference>
<dbReference type="AlphaFoldDB" id="A0A650MGB2"/>
<dbReference type="InterPro" id="IPR038628">
    <property type="entry name" value="XkdM-like_sf"/>
</dbReference>
<evidence type="ECO:0000313" key="3">
    <source>
        <dbReference type="EMBL" id="VCT85441.1"/>
    </source>
</evidence>